<protein>
    <submittedName>
        <fullName evidence="1">Uncharacterized protein</fullName>
    </submittedName>
</protein>
<sequence>MEVQWIGVEPSKLGSPYAAFTLLLVWTLKGISVKYNDPAIGRLRHALLACSFTELLCECFVDPDMYFKSRGCCTFTRNFTYRSGS</sequence>
<dbReference type="Proteomes" id="UP001482620">
    <property type="component" value="Unassembled WGS sequence"/>
</dbReference>
<keyword evidence="2" id="KW-1185">Reference proteome</keyword>
<reference evidence="1 2" key="1">
    <citation type="submission" date="2021-06" db="EMBL/GenBank/DDBJ databases">
        <authorList>
            <person name="Palmer J.M."/>
        </authorList>
    </citation>
    <scope>NUCLEOTIDE SEQUENCE [LARGE SCALE GENOMIC DNA]</scope>
    <source>
        <strain evidence="2">if_2019</strain>
        <tissue evidence="1">Muscle</tissue>
    </source>
</reference>
<organism evidence="1 2">
    <name type="scientific">Ilyodon furcidens</name>
    <name type="common">goldbreast splitfin</name>
    <dbReference type="NCBI Taxonomy" id="33524"/>
    <lineage>
        <taxon>Eukaryota</taxon>
        <taxon>Metazoa</taxon>
        <taxon>Chordata</taxon>
        <taxon>Craniata</taxon>
        <taxon>Vertebrata</taxon>
        <taxon>Euteleostomi</taxon>
        <taxon>Actinopterygii</taxon>
        <taxon>Neopterygii</taxon>
        <taxon>Teleostei</taxon>
        <taxon>Neoteleostei</taxon>
        <taxon>Acanthomorphata</taxon>
        <taxon>Ovalentaria</taxon>
        <taxon>Atherinomorphae</taxon>
        <taxon>Cyprinodontiformes</taxon>
        <taxon>Goodeidae</taxon>
        <taxon>Ilyodon</taxon>
    </lineage>
</organism>
<gene>
    <name evidence="1" type="ORF">ILYODFUR_032127</name>
</gene>
<dbReference type="EMBL" id="JAHRIQ010028309">
    <property type="protein sequence ID" value="MEQ2230703.1"/>
    <property type="molecule type" value="Genomic_DNA"/>
</dbReference>
<proteinExistence type="predicted"/>
<evidence type="ECO:0000313" key="1">
    <source>
        <dbReference type="EMBL" id="MEQ2230703.1"/>
    </source>
</evidence>
<name>A0ABV0TCR9_9TELE</name>
<accession>A0ABV0TCR9</accession>
<evidence type="ECO:0000313" key="2">
    <source>
        <dbReference type="Proteomes" id="UP001482620"/>
    </source>
</evidence>
<comment type="caution">
    <text evidence="1">The sequence shown here is derived from an EMBL/GenBank/DDBJ whole genome shotgun (WGS) entry which is preliminary data.</text>
</comment>